<dbReference type="AlphaFoldDB" id="A0AA38F7K4"/>
<dbReference type="SUPFAM" id="SSF53756">
    <property type="entry name" value="UDP-Glycosyltransferase/glycogen phosphorylase"/>
    <property type="match status" value="1"/>
</dbReference>
<dbReference type="GO" id="GO:0080044">
    <property type="term" value="F:quercetin 7-O-glucosyltransferase activity"/>
    <property type="evidence" value="ECO:0007669"/>
    <property type="project" value="TreeGrafter"/>
</dbReference>
<dbReference type="EMBL" id="JAHRHJ020000011">
    <property type="protein sequence ID" value="KAH9295569.1"/>
    <property type="molecule type" value="Genomic_DNA"/>
</dbReference>
<dbReference type="GO" id="GO:0080043">
    <property type="term" value="F:quercetin 3-O-glucosyltransferase activity"/>
    <property type="evidence" value="ECO:0007669"/>
    <property type="project" value="TreeGrafter"/>
</dbReference>
<protein>
    <recommendedName>
        <fullName evidence="4">UDP-glycosyltransferase</fullName>
    </recommendedName>
</protein>
<evidence type="ECO:0000313" key="3">
    <source>
        <dbReference type="Proteomes" id="UP000824469"/>
    </source>
</evidence>
<comment type="similarity">
    <text evidence="1">Belongs to the UDP-glycosyltransferase family.</text>
</comment>
<name>A0AA38F7K4_TAXCH</name>
<reference evidence="2 3" key="1">
    <citation type="journal article" date="2021" name="Nat. Plants">
        <title>The Taxus genome provides insights into paclitaxel biosynthesis.</title>
        <authorList>
            <person name="Xiong X."/>
            <person name="Gou J."/>
            <person name="Liao Q."/>
            <person name="Li Y."/>
            <person name="Zhou Q."/>
            <person name="Bi G."/>
            <person name="Li C."/>
            <person name="Du R."/>
            <person name="Wang X."/>
            <person name="Sun T."/>
            <person name="Guo L."/>
            <person name="Liang H."/>
            <person name="Lu P."/>
            <person name="Wu Y."/>
            <person name="Zhang Z."/>
            <person name="Ro D.K."/>
            <person name="Shang Y."/>
            <person name="Huang S."/>
            <person name="Yan J."/>
        </authorList>
    </citation>
    <scope>NUCLEOTIDE SEQUENCE [LARGE SCALE GENOMIC DNA]</scope>
    <source>
        <strain evidence="2">Ta-2019</strain>
    </source>
</reference>
<accession>A0AA38F7K4</accession>
<sequence>MIFPFLQCVEMNMGITKRPHAVVLAIPTQGHIKPMMQFSKILSARGFYITFVNTEFIQAKMTKSGSGNSMADFRFETLPDGLPPHHGRTTQVDELCKSISENWPPLFEELIEKLEKSLDVPPLTCIVYNSHLSWAQKTAKRLGIPGICFWTASACGLNIYFSAPLLMEKGFIPLKDKSYLTNGYLEEELTCVPGMPLLRMKDVPSLYYDDKPLHFRIFNTPKPRLAMTADFMLINTFDELEEPVMQALRARFPVYGIGPLLLSAAAAAEQQNGTVQYDFCEFMDRRKKLYAMAGRSGARFCCLCVLWKHNSYV</sequence>
<dbReference type="PANTHER" id="PTHR11926">
    <property type="entry name" value="GLUCOSYL/GLUCURONOSYL TRANSFERASES"/>
    <property type="match status" value="1"/>
</dbReference>
<evidence type="ECO:0008006" key="4">
    <source>
        <dbReference type="Google" id="ProtNLM"/>
    </source>
</evidence>
<dbReference type="PANTHER" id="PTHR11926:SF774">
    <property type="entry name" value="UDP-GLYCOSYLTRANSFERASE 85A1-RELATED"/>
    <property type="match status" value="1"/>
</dbReference>
<dbReference type="OMA" id="ISENWPP"/>
<evidence type="ECO:0000313" key="2">
    <source>
        <dbReference type="EMBL" id="KAH9295569.1"/>
    </source>
</evidence>
<dbReference type="Gene3D" id="3.40.50.2000">
    <property type="entry name" value="Glycogen Phosphorylase B"/>
    <property type="match status" value="1"/>
</dbReference>
<dbReference type="Proteomes" id="UP000824469">
    <property type="component" value="Unassembled WGS sequence"/>
</dbReference>
<proteinExistence type="inferred from homology"/>
<evidence type="ECO:0000256" key="1">
    <source>
        <dbReference type="ARBA" id="ARBA00009995"/>
    </source>
</evidence>
<comment type="caution">
    <text evidence="2">The sequence shown here is derived from an EMBL/GenBank/DDBJ whole genome shotgun (WGS) entry which is preliminary data.</text>
</comment>
<organism evidence="2 3">
    <name type="scientific">Taxus chinensis</name>
    <name type="common">Chinese yew</name>
    <name type="synonym">Taxus wallichiana var. chinensis</name>
    <dbReference type="NCBI Taxonomy" id="29808"/>
    <lineage>
        <taxon>Eukaryota</taxon>
        <taxon>Viridiplantae</taxon>
        <taxon>Streptophyta</taxon>
        <taxon>Embryophyta</taxon>
        <taxon>Tracheophyta</taxon>
        <taxon>Spermatophyta</taxon>
        <taxon>Pinopsida</taxon>
        <taxon>Pinidae</taxon>
        <taxon>Conifers II</taxon>
        <taxon>Cupressales</taxon>
        <taxon>Taxaceae</taxon>
        <taxon>Taxus</taxon>
    </lineage>
</organism>
<gene>
    <name evidence="2" type="ORF">KI387_039157</name>
</gene>
<keyword evidence="3" id="KW-1185">Reference proteome</keyword>